<reference evidence="14 15" key="1">
    <citation type="submission" date="2019-02" db="EMBL/GenBank/DDBJ databases">
        <title>Deep-cultivation of Planctomycetes and their phenomic and genomic characterization uncovers novel biology.</title>
        <authorList>
            <person name="Wiegand S."/>
            <person name="Jogler M."/>
            <person name="Boedeker C."/>
            <person name="Pinto D."/>
            <person name="Vollmers J."/>
            <person name="Rivas-Marin E."/>
            <person name="Kohn T."/>
            <person name="Peeters S.H."/>
            <person name="Heuer A."/>
            <person name="Rast P."/>
            <person name="Oberbeckmann S."/>
            <person name="Bunk B."/>
            <person name="Jeske O."/>
            <person name="Meyerdierks A."/>
            <person name="Storesund J.E."/>
            <person name="Kallscheuer N."/>
            <person name="Luecker S."/>
            <person name="Lage O.M."/>
            <person name="Pohl T."/>
            <person name="Merkel B.J."/>
            <person name="Hornburger P."/>
            <person name="Mueller R.-W."/>
            <person name="Bruemmer F."/>
            <person name="Labrenz M."/>
            <person name="Spormann A.M."/>
            <person name="Op den Camp H."/>
            <person name="Overmann J."/>
            <person name="Amann R."/>
            <person name="Jetten M.S.M."/>
            <person name="Mascher T."/>
            <person name="Medema M.H."/>
            <person name="Devos D.P."/>
            <person name="Kaster A.-K."/>
            <person name="Ovreas L."/>
            <person name="Rohde M."/>
            <person name="Galperin M.Y."/>
            <person name="Jogler C."/>
        </authorList>
    </citation>
    <scope>NUCLEOTIDE SEQUENCE [LARGE SCALE GENOMIC DNA]</scope>
    <source>
        <strain evidence="14 15">CA12</strain>
    </source>
</reference>
<dbReference type="Proteomes" id="UP000318741">
    <property type="component" value="Chromosome"/>
</dbReference>
<dbReference type="PRINTS" id="PR00123">
    <property type="entry name" value="ATPASEA"/>
</dbReference>
<feature type="transmembrane region" description="Helical" evidence="11">
    <location>
        <begin position="257"/>
        <end position="276"/>
    </location>
</feature>
<evidence type="ECO:0000256" key="4">
    <source>
        <dbReference type="ARBA" id="ARBA00022547"/>
    </source>
</evidence>
<feature type="transmembrane region" description="Helical" evidence="11">
    <location>
        <begin position="230"/>
        <end position="251"/>
    </location>
</feature>
<evidence type="ECO:0000256" key="12">
    <source>
        <dbReference type="RuleBase" id="RU000483"/>
    </source>
</evidence>
<keyword evidence="7 11" id="KW-1133">Transmembrane helix</keyword>
<evidence type="ECO:0000256" key="1">
    <source>
        <dbReference type="ARBA" id="ARBA00004141"/>
    </source>
</evidence>
<keyword evidence="4 11" id="KW-0138">CF(0)</keyword>
<comment type="function">
    <text evidence="11 12">Key component of the proton channel; it plays a direct role in the translocation of protons across the membrane.</text>
</comment>
<evidence type="ECO:0000256" key="6">
    <source>
        <dbReference type="ARBA" id="ARBA00022781"/>
    </source>
</evidence>
<evidence type="ECO:0000256" key="8">
    <source>
        <dbReference type="ARBA" id="ARBA00023065"/>
    </source>
</evidence>
<evidence type="ECO:0000313" key="14">
    <source>
        <dbReference type="EMBL" id="QDT16723.1"/>
    </source>
</evidence>
<keyword evidence="8 11" id="KW-0406">Ion transport</keyword>
<dbReference type="AlphaFoldDB" id="A0A517PBG3"/>
<dbReference type="HAMAP" id="MF_01393">
    <property type="entry name" value="ATP_synth_a_bact"/>
    <property type="match status" value="1"/>
</dbReference>
<feature type="transmembrane region" description="Helical" evidence="11">
    <location>
        <begin position="322"/>
        <end position="347"/>
    </location>
</feature>
<dbReference type="InterPro" id="IPR000568">
    <property type="entry name" value="ATP_synth_F0_asu"/>
</dbReference>
<dbReference type="PANTHER" id="PTHR11410">
    <property type="entry name" value="ATP SYNTHASE SUBUNIT A"/>
    <property type="match status" value="1"/>
</dbReference>
<feature type="transmembrane region" description="Helical" evidence="11">
    <location>
        <begin position="384"/>
        <end position="402"/>
    </location>
</feature>
<dbReference type="CDD" id="cd00310">
    <property type="entry name" value="ATP-synt_Fo_a_6"/>
    <property type="match status" value="1"/>
</dbReference>
<dbReference type="InterPro" id="IPR035908">
    <property type="entry name" value="F0_ATP_A_sf"/>
</dbReference>
<keyword evidence="10 11" id="KW-0066">ATP synthesis</keyword>
<keyword evidence="11" id="KW-1003">Cell membrane</keyword>
<evidence type="ECO:0000256" key="11">
    <source>
        <dbReference type="HAMAP-Rule" id="MF_01393"/>
    </source>
</evidence>
<dbReference type="EMBL" id="CP036265">
    <property type="protein sequence ID" value="QDT16723.1"/>
    <property type="molecule type" value="Genomic_DNA"/>
</dbReference>
<feature type="transmembrane region" description="Helical" evidence="11">
    <location>
        <begin position="113"/>
        <end position="133"/>
    </location>
</feature>
<feature type="region of interest" description="Disordered" evidence="13">
    <location>
        <begin position="31"/>
        <end position="51"/>
    </location>
</feature>
<dbReference type="Gene3D" id="1.20.120.220">
    <property type="entry name" value="ATP synthase, F0 complex, subunit A"/>
    <property type="match status" value="1"/>
</dbReference>
<dbReference type="NCBIfam" id="TIGR01131">
    <property type="entry name" value="ATP_synt_6_or_A"/>
    <property type="match status" value="1"/>
</dbReference>
<keyword evidence="5 11" id="KW-0812">Transmembrane</keyword>
<dbReference type="OrthoDB" id="9809130at2"/>
<comment type="subcellular location">
    <subcellularLocation>
        <location evidence="11 12">Cell membrane</location>
        <topology evidence="11 12">Multi-pass membrane protein</topology>
    </subcellularLocation>
    <subcellularLocation>
        <location evidence="1">Membrane</location>
        <topology evidence="1">Multi-pass membrane protein</topology>
    </subcellularLocation>
</comment>
<keyword evidence="6 11" id="KW-0375">Hydrogen ion transport</keyword>
<dbReference type="Pfam" id="PF00119">
    <property type="entry name" value="ATP-synt_A"/>
    <property type="match status" value="1"/>
</dbReference>
<dbReference type="PANTHER" id="PTHR11410:SF0">
    <property type="entry name" value="ATP SYNTHASE SUBUNIT A"/>
    <property type="match status" value="1"/>
</dbReference>
<feature type="transmembrane region" description="Helical" evidence="11">
    <location>
        <begin position="359"/>
        <end position="378"/>
    </location>
</feature>
<evidence type="ECO:0000313" key="15">
    <source>
        <dbReference type="Proteomes" id="UP000318741"/>
    </source>
</evidence>
<keyword evidence="9 11" id="KW-0472">Membrane</keyword>
<dbReference type="GO" id="GO:0046933">
    <property type="term" value="F:proton-transporting ATP synthase activity, rotational mechanism"/>
    <property type="evidence" value="ECO:0007669"/>
    <property type="project" value="UniProtKB-UniRule"/>
</dbReference>
<organism evidence="14 15">
    <name type="scientific">Alienimonas californiensis</name>
    <dbReference type="NCBI Taxonomy" id="2527989"/>
    <lineage>
        <taxon>Bacteria</taxon>
        <taxon>Pseudomonadati</taxon>
        <taxon>Planctomycetota</taxon>
        <taxon>Planctomycetia</taxon>
        <taxon>Planctomycetales</taxon>
        <taxon>Planctomycetaceae</taxon>
        <taxon>Alienimonas</taxon>
    </lineage>
</organism>
<evidence type="ECO:0000256" key="3">
    <source>
        <dbReference type="ARBA" id="ARBA00022448"/>
    </source>
</evidence>
<dbReference type="SUPFAM" id="SSF81336">
    <property type="entry name" value="F1F0 ATP synthase subunit A"/>
    <property type="match status" value="1"/>
</dbReference>
<evidence type="ECO:0000256" key="10">
    <source>
        <dbReference type="ARBA" id="ARBA00023310"/>
    </source>
</evidence>
<evidence type="ECO:0000256" key="7">
    <source>
        <dbReference type="ARBA" id="ARBA00022989"/>
    </source>
</evidence>
<dbReference type="KEGG" id="acaf:CA12_28290"/>
<comment type="similarity">
    <text evidence="2 11 12">Belongs to the ATPase A chain family.</text>
</comment>
<evidence type="ECO:0000256" key="5">
    <source>
        <dbReference type="ARBA" id="ARBA00022692"/>
    </source>
</evidence>
<evidence type="ECO:0000256" key="9">
    <source>
        <dbReference type="ARBA" id="ARBA00023136"/>
    </source>
</evidence>
<dbReference type="InterPro" id="IPR045083">
    <property type="entry name" value="ATP_synth_F0_asu_bact/mt"/>
</dbReference>
<evidence type="ECO:0000256" key="2">
    <source>
        <dbReference type="ARBA" id="ARBA00006810"/>
    </source>
</evidence>
<dbReference type="RefSeq" id="WP_145359660.1">
    <property type="nucleotide sequence ID" value="NZ_CP036265.1"/>
</dbReference>
<gene>
    <name evidence="11 14" type="primary">atpB</name>
    <name evidence="14" type="ORF">CA12_28290</name>
</gene>
<name>A0A517PBG3_9PLAN</name>
<sequence length="405" mass="43391">MAAVALILAALAVADPAEPETVAAAQALGEHADHGDGHGSEHGAEHGDHSADPFHHVRDATYFELPGLTDQGEQNKLHLPELDWLPSPEKILMKLNDTLPAGESVMGFQLTKFMVLQVVAATLAALIFIPLAIKIRNGDPIRGRFWNFWETVLVFIRDEVVRPTIGDHDAHGHGGDANDHSTDMGQHAEGHYNPGSADPLKEANFDLDTAGTSVTPGPAAGHPADKFLPLIWSLFIYILFCNLLGSIPWLGTPSGNINVTAVLALVVFASVLYCGIKQNGPVGYLKSLIPGMDVPSALKPILFPMIWLIEAMGLLIKHCVLAVRLFANLMAGHVVLGLMLGFIGVAFSDFVWPEEGSSLLGYTIIGGSLLGQVFVGLLELFVAFMQAYVFAFLATLFIAGAVHPH</sequence>
<accession>A0A517PBG3</accession>
<protein>
    <recommendedName>
        <fullName evidence="11 12">ATP synthase subunit a</fullName>
    </recommendedName>
    <alternativeName>
        <fullName evidence="11">ATP synthase F0 sector subunit a</fullName>
    </alternativeName>
    <alternativeName>
        <fullName evidence="11">F-ATPase subunit 6</fullName>
    </alternativeName>
</protein>
<proteinExistence type="inferred from homology"/>
<evidence type="ECO:0000256" key="13">
    <source>
        <dbReference type="SAM" id="MobiDB-lite"/>
    </source>
</evidence>
<dbReference type="GO" id="GO:0045259">
    <property type="term" value="C:proton-transporting ATP synthase complex"/>
    <property type="evidence" value="ECO:0007669"/>
    <property type="project" value="UniProtKB-KW"/>
</dbReference>
<keyword evidence="15" id="KW-1185">Reference proteome</keyword>
<keyword evidence="3 11" id="KW-0813">Transport</keyword>
<dbReference type="GO" id="GO:0005886">
    <property type="term" value="C:plasma membrane"/>
    <property type="evidence" value="ECO:0007669"/>
    <property type="project" value="UniProtKB-SubCell"/>
</dbReference>